<dbReference type="EMBL" id="CP002546">
    <property type="protein sequence ID" value="ADY58961.1"/>
    <property type="molecule type" value="Genomic_DNA"/>
</dbReference>
<dbReference type="InterPro" id="IPR036102">
    <property type="entry name" value="OsmC/Ohrsf"/>
</dbReference>
<dbReference type="HOGENOM" id="CLU_100275_4_0_0"/>
<organism evidence="1 2">
    <name type="scientific">Rubinisphaera brasiliensis (strain ATCC 49424 / DSM 5305 / JCM 21570 / IAM 15109 / NBRC 103401 / IFAM 1448)</name>
    <name type="common">Planctomyces brasiliensis</name>
    <dbReference type="NCBI Taxonomy" id="756272"/>
    <lineage>
        <taxon>Bacteria</taxon>
        <taxon>Pseudomonadati</taxon>
        <taxon>Planctomycetota</taxon>
        <taxon>Planctomycetia</taxon>
        <taxon>Planctomycetales</taxon>
        <taxon>Planctomycetaceae</taxon>
        <taxon>Rubinisphaera</taxon>
    </lineage>
</organism>
<evidence type="ECO:0000313" key="1">
    <source>
        <dbReference type="EMBL" id="ADY58961.1"/>
    </source>
</evidence>
<dbReference type="Pfam" id="PF02566">
    <property type="entry name" value="OsmC"/>
    <property type="match status" value="1"/>
</dbReference>
<accession>F0SNS5</accession>
<dbReference type="eggNOG" id="COG1765">
    <property type="taxonomic scope" value="Bacteria"/>
</dbReference>
<keyword evidence="2" id="KW-1185">Reference proteome</keyword>
<dbReference type="InterPro" id="IPR003718">
    <property type="entry name" value="OsmC/Ohr_fam"/>
</dbReference>
<evidence type="ECO:0000313" key="2">
    <source>
        <dbReference type="Proteomes" id="UP000006860"/>
    </source>
</evidence>
<sequence>MNDVTEVNIVDHNEGYAQEIQARDHTFWADEPTELEGLDSGPTPVEMLLASIGSCTTITMRMYARRKGWPLEQLRVHITHEKVNRDGEEVDLIQKEIEMTGELSNEQRKRLLEIADRCPVHRMITGNLKIETTGN</sequence>
<gene>
    <name evidence="1" type="ordered locus">Plabr_1349</name>
</gene>
<dbReference type="RefSeq" id="WP_013627692.1">
    <property type="nucleotide sequence ID" value="NC_015174.1"/>
</dbReference>
<dbReference type="Gene3D" id="3.30.300.20">
    <property type="match status" value="1"/>
</dbReference>
<dbReference type="PANTHER" id="PTHR39624:SF2">
    <property type="entry name" value="OSMC-LIKE PROTEIN"/>
    <property type="match status" value="1"/>
</dbReference>
<proteinExistence type="predicted"/>
<dbReference type="AlphaFoldDB" id="F0SNS5"/>
<dbReference type="SUPFAM" id="SSF82784">
    <property type="entry name" value="OsmC-like"/>
    <property type="match status" value="1"/>
</dbReference>
<dbReference type="OrthoDB" id="9780269at2"/>
<dbReference type="KEGG" id="pbs:Plabr_1349"/>
<protein>
    <submittedName>
        <fullName evidence="1">OsmC family protein</fullName>
    </submittedName>
</protein>
<dbReference type="InterPro" id="IPR015946">
    <property type="entry name" value="KH_dom-like_a/b"/>
</dbReference>
<dbReference type="PANTHER" id="PTHR39624">
    <property type="entry name" value="PROTEIN INVOLVED IN RIMO-MEDIATED BETA-METHYLTHIOLATION OF RIBOSOMAL PROTEIN S12 YCAO"/>
    <property type="match status" value="1"/>
</dbReference>
<name>F0SNS5_RUBBR</name>
<reference evidence="2" key="1">
    <citation type="submission" date="2011-02" db="EMBL/GenBank/DDBJ databases">
        <title>The complete genome of Planctomyces brasiliensis DSM 5305.</title>
        <authorList>
            <person name="Lucas S."/>
            <person name="Copeland A."/>
            <person name="Lapidus A."/>
            <person name="Bruce D."/>
            <person name="Goodwin L."/>
            <person name="Pitluck S."/>
            <person name="Kyrpides N."/>
            <person name="Mavromatis K."/>
            <person name="Pagani I."/>
            <person name="Ivanova N."/>
            <person name="Ovchinnikova G."/>
            <person name="Lu M."/>
            <person name="Detter J.C."/>
            <person name="Han C."/>
            <person name="Land M."/>
            <person name="Hauser L."/>
            <person name="Markowitz V."/>
            <person name="Cheng J.-F."/>
            <person name="Hugenholtz P."/>
            <person name="Woyke T."/>
            <person name="Wu D."/>
            <person name="Tindall B."/>
            <person name="Pomrenke H.G."/>
            <person name="Brambilla E."/>
            <person name="Klenk H.-P."/>
            <person name="Eisen J.A."/>
        </authorList>
    </citation>
    <scope>NUCLEOTIDE SEQUENCE [LARGE SCALE GENOMIC DNA]</scope>
    <source>
        <strain evidence="2">ATCC 49424 / DSM 5305 / JCM 21570 / NBRC 103401 / IFAM 1448</strain>
    </source>
</reference>
<dbReference type="Proteomes" id="UP000006860">
    <property type="component" value="Chromosome"/>
</dbReference>